<sequence>MRRLQQISRISKTLVKKRYNRTLCLQNAPNPCWLKDLSIYHSNSHIPILFRLQTPEIT</sequence>
<dbReference type="EMBL" id="LN907858">
    <property type="protein sequence ID" value="CUU39042.1"/>
    <property type="molecule type" value="Genomic_DNA"/>
</dbReference>
<dbReference type="Proteomes" id="UP000064525">
    <property type="component" value="Chromosome I"/>
</dbReference>
<evidence type="ECO:0000313" key="1">
    <source>
        <dbReference type="EMBL" id="CUU39042.1"/>
    </source>
</evidence>
<protein>
    <submittedName>
        <fullName evidence="1">Uncharacterized protein</fullName>
    </submittedName>
</protein>
<dbReference type="PATRIC" id="fig|76936.10.peg.151"/>
<accession>A0A0S4PUZ2</accession>
<dbReference type="KEGG" id="hty:BN2458_PEG0155"/>
<evidence type="ECO:0000313" key="2">
    <source>
        <dbReference type="Proteomes" id="UP000064525"/>
    </source>
</evidence>
<organism evidence="1 2">
    <name type="scientific">Helicobacter typhlonius</name>
    <dbReference type="NCBI Taxonomy" id="76936"/>
    <lineage>
        <taxon>Bacteria</taxon>
        <taxon>Pseudomonadati</taxon>
        <taxon>Campylobacterota</taxon>
        <taxon>Epsilonproteobacteria</taxon>
        <taxon>Campylobacterales</taxon>
        <taxon>Helicobacteraceae</taxon>
        <taxon>Helicobacter</taxon>
    </lineage>
</organism>
<name>A0A0S4PUZ2_9HELI</name>
<gene>
    <name evidence="1" type="ORF">BN2458_PEG0155</name>
</gene>
<proteinExistence type="predicted"/>
<dbReference type="AlphaFoldDB" id="A0A0S4PUZ2"/>
<reference evidence="2" key="1">
    <citation type="submission" date="2015-11" db="EMBL/GenBank/DDBJ databases">
        <authorList>
            <person name="Anvar S.Y."/>
        </authorList>
    </citation>
    <scope>NUCLEOTIDE SEQUENCE [LARGE SCALE GENOMIC DNA]</scope>
</reference>